<dbReference type="GO" id="GO:0016491">
    <property type="term" value="F:oxidoreductase activity"/>
    <property type="evidence" value="ECO:0007669"/>
    <property type="project" value="UniProtKB-KW"/>
</dbReference>
<evidence type="ECO:0000256" key="1">
    <source>
        <dbReference type="ARBA" id="ARBA00004651"/>
    </source>
</evidence>
<evidence type="ECO:0000313" key="11">
    <source>
        <dbReference type="Proteomes" id="UP000198672"/>
    </source>
</evidence>
<dbReference type="RefSeq" id="WP_091334442.1">
    <property type="nucleotide sequence ID" value="NZ_FNOW01000034.1"/>
</dbReference>
<keyword evidence="5" id="KW-0560">Oxidoreductase</keyword>
<keyword evidence="2" id="KW-1003">Cell membrane</keyword>
<dbReference type="Pfam" id="PF00361">
    <property type="entry name" value="Proton_antipo_M"/>
    <property type="match status" value="1"/>
</dbReference>
<dbReference type="PANTHER" id="PTHR42682">
    <property type="entry name" value="HYDROGENASE-4 COMPONENT F"/>
    <property type="match status" value="1"/>
</dbReference>
<feature type="transmembrane region" description="Helical" evidence="8">
    <location>
        <begin position="74"/>
        <end position="91"/>
    </location>
</feature>
<sequence length="596" mass="63980">MTTNRPLLLKLLFLAVSLTPTLTLLTWDGAWVWPLFGEFELLFQLEPLAAFFLLLLALGAPLVALPMARGTPDVPTYALFVLLLLGMQVLLLAGDFIGLFIGWEIMTWSSYLLLIRSTRATLEGAQTYILFNLASAFLLLAGLLVFYSATGDFQIAALTEASTAQRWAVFVLLGLAFLVKVGVLPLHRWIPLGYDQAPDLFSAVLAGLISKMGVYGLLLLPTLFPDALAGLAGRWLNGPTAGYGLAWIGAITAIVATFKAISQQDIKRLLAYSSIAQLGYVLTALGVGSSLAVGGAILQTLVHTLVKLLLFITFAGIILQTGQRRFNDLGHLIDRMPVAFFAVLIGIIGLAGMPPLPGFAAKYLVFVGLIDARWLLLLAAMMLSSTAAFIYCYRLIYGPFLGHANSPEARDATEAPMSYLIPQIVLMGLLVLLGIFPGWAIEIIVDPVLTALNLAPIGAPSWGELATPYGGYDGVILMTVFGSAFVIVTALFWLARGQLRRAGSPYDLSFAGEVPTADMPLHYGAGMGRELRRIPLIGWILAHTTTGIQAGLTRQTLATAGLLGGLYRRDPQTWILLAVLVLASVPTLLLLNGGNS</sequence>
<feature type="transmembrane region" description="Helical" evidence="8">
    <location>
        <begin position="475"/>
        <end position="495"/>
    </location>
</feature>
<dbReference type="OrthoDB" id="9768329at2"/>
<keyword evidence="3 7" id="KW-0812">Transmembrane</keyword>
<reference evidence="11" key="1">
    <citation type="submission" date="2016-10" db="EMBL/GenBank/DDBJ databases">
        <authorList>
            <person name="Varghese N."/>
            <person name="Submissions S."/>
        </authorList>
    </citation>
    <scope>NUCLEOTIDE SEQUENCE [LARGE SCALE GENOMIC DNA]</scope>
    <source>
        <strain evidence="11">DSM 173</strain>
    </source>
</reference>
<keyword evidence="6 8" id="KW-0472">Membrane</keyword>
<feature type="transmembrane region" description="Helical" evidence="8">
    <location>
        <begin position="167"/>
        <end position="187"/>
    </location>
</feature>
<feature type="transmembrane region" description="Helical" evidence="8">
    <location>
        <begin position="97"/>
        <end position="115"/>
    </location>
</feature>
<keyword evidence="4 8" id="KW-1133">Transmembrane helix</keyword>
<dbReference type="InterPro" id="IPR001750">
    <property type="entry name" value="ND/Mrp_TM"/>
</dbReference>
<feature type="transmembrane region" description="Helical" evidence="8">
    <location>
        <begin position="240"/>
        <end position="258"/>
    </location>
</feature>
<dbReference type="Proteomes" id="UP000198672">
    <property type="component" value="Unassembled WGS sequence"/>
</dbReference>
<dbReference type="EMBL" id="FNOW01000034">
    <property type="protein sequence ID" value="SDY15945.1"/>
    <property type="molecule type" value="Genomic_DNA"/>
</dbReference>
<dbReference type="GO" id="GO:0005886">
    <property type="term" value="C:plasma membrane"/>
    <property type="evidence" value="ECO:0007669"/>
    <property type="project" value="UniProtKB-SubCell"/>
</dbReference>
<dbReference type="InterPro" id="IPR052175">
    <property type="entry name" value="ComplexI-like_HydComp"/>
</dbReference>
<feature type="transmembrane region" description="Helical" evidence="8">
    <location>
        <begin position="534"/>
        <end position="552"/>
    </location>
</feature>
<feature type="domain" description="NADH:quinone oxidoreductase/Mrp antiporter transmembrane" evidence="9">
    <location>
        <begin position="93"/>
        <end position="384"/>
    </location>
</feature>
<proteinExistence type="predicted"/>
<accession>A0A1H3HL36</accession>
<protein>
    <submittedName>
        <fullName evidence="10">NADH-quinone oxidoreductase subunit M</fullName>
    </submittedName>
</protein>
<keyword evidence="11" id="KW-1185">Reference proteome</keyword>
<evidence type="ECO:0000256" key="6">
    <source>
        <dbReference type="ARBA" id="ARBA00023136"/>
    </source>
</evidence>
<feature type="transmembrane region" description="Helical" evidence="8">
    <location>
        <begin position="300"/>
        <end position="320"/>
    </location>
</feature>
<feature type="transmembrane region" description="Helical" evidence="8">
    <location>
        <begin position="572"/>
        <end position="591"/>
    </location>
</feature>
<comment type="subcellular location">
    <subcellularLocation>
        <location evidence="1">Cell membrane</location>
        <topology evidence="1">Multi-pass membrane protein</topology>
    </subcellularLocation>
    <subcellularLocation>
        <location evidence="7">Membrane</location>
        <topology evidence="7">Multi-pass membrane protein</topology>
    </subcellularLocation>
</comment>
<dbReference type="AlphaFoldDB" id="A0A1H3HL36"/>
<evidence type="ECO:0000256" key="2">
    <source>
        <dbReference type="ARBA" id="ARBA00022475"/>
    </source>
</evidence>
<evidence type="ECO:0000256" key="5">
    <source>
        <dbReference type="ARBA" id="ARBA00023002"/>
    </source>
</evidence>
<gene>
    <name evidence="10" type="ORF">SAMN05421644_13412</name>
</gene>
<evidence type="ECO:0000256" key="7">
    <source>
        <dbReference type="RuleBase" id="RU000320"/>
    </source>
</evidence>
<feature type="transmembrane region" description="Helical" evidence="8">
    <location>
        <begin position="47"/>
        <end position="67"/>
    </location>
</feature>
<feature type="transmembrane region" description="Helical" evidence="8">
    <location>
        <begin position="374"/>
        <end position="396"/>
    </location>
</feature>
<evidence type="ECO:0000256" key="4">
    <source>
        <dbReference type="ARBA" id="ARBA00022989"/>
    </source>
</evidence>
<name>A0A1H3HL36_ALLWA</name>
<feature type="transmembrane region" description="Helical" evidence="8">
    <location>
        <begin position="127"/>
        <end position="147"/>
    </location>
</feature>
<feature type="transmembrane region" description="Helical" evidence="8">
    <location>
        <begin position="332"/>
        <end position="354"/>
    </location>
</feature>
<evidence type="ECO:0000259" key="9">
    <source>
        <dbReference type="Pfam" id="PF00361"/>
    </source>
</evidence>
<organism evidence="10 11">
    <name type="scientific">Allochromatium warmingii</name>
    <name type="common">Chromatium warmingii</name>
    <dbReference type="NCBI Taxonomy" id="61595"/>
    <lineage>
        <taxon>Bacteria</taxon>
        <taxon>Pseudomonadati</taxon>
        <taxon>Pseudomonadota</taxon>
        <taxon>Gammaproteobacteria</taxon>
        <taxon>Chromatiales</taxon>
        <taxon>Chromatiaceae</taxon>
        <taxon>Allochromatium</taxon>
    </lineage>
</organism>
<dbReference type="STRING" id="61595.SAMN05421644_13412"/>
<feature type="transmembrane region" description="Helical" evidence="8">
    <location>
        <begin position="199"/>
        <end position="220"/>
    </location>
</feature>
<feature type="transmembrane region" description="Helical" evidence="8">
    <location>
        <begin position="270"/>
        <end position="294"/>
    </location>
</feature>
<evidence type="ECO:0000256" key="3">
    <source>
        <dbReference type="ARBA" id="ARBA00022692"/>
    </source>
</evidence>
<dbReference type="PANTHER" id="PTHR42682:SF4">
    <property type="entry name" value="NADH-UBIQUINONE_PLASTOQUINONE"/>
    <property type="match status" value="1"/>
</dbReference>
<evidence type="ECO:0000256" key="8">
    <source>
        <dbReference type="SAM" id="Phobius"/>
    </source>
</evidence>
<feature type="transmembrane region" description="Helical" evidence="8">
    <location>
        <begin position="417"/>
        <end position="441"/>
    </location>
</feature>
<evidence type="ECO:0000313" key="10">
    <source>
        <dbReference type="EMBL" id="SDY15945.1"/>
    </source>
</evidence>